<reference evidence="2 3" key="1">
    <citation type="journal article" date="2014" name="Genome Announc.">
        <title>Draft Genome Sequence of Lutibaculum baratangense Strain AMV1T, Isolated from a Mud Volcano in Andamans, India.</title>
        <authorList>
            <person name="Singh A."/>
            <person name="Sreenivas A."/>
            <person name="Sathyanarayana Reddy G."/>
            <person name="Pinnaka A.K."/>
            <person name="Shivaji S."/>
        </authorList>
    </citation>
    <scope>NUCLEOTIDE SEQUENCE [LARGE SCALE GENOMIC DNA]</scope>
    <source>
        <strain evidence="2 3">AMV1</strain>
    </source>
</reference>
<feature type="transmembrane region" description="Helical" evidence="1">
    <location>
        <begin position="7"/>
        <end position="25"/>
    </location>
</feature>
<dbReference type="OrthoDB" id="8243980at2"/>
<accession>V4R3S4</accession>
<dbReference type="STRING" id="631454.N177_0821"/>
<dbReference type="AlphaFoldDB" id="V4R3S4"/>
<gene>
    <name evidence="2" type="ORF">N177_0821</name>
</gene>
<dbReference type="RefSeq" id="WP_023430969.1">
    <property type="nucleotide sequence ID" value="NZ_AWXZ01000014.1"/>
</dbReference>
<comment type="caution">
    <text evidence="2">The sequence shown here is derived from an EMBL/GenBank/DDBJ whole genome shotgun (WGS) entry which is preliminary data.</text>
</comment>
<keyword evidence="1" id="KW-0812">Transmembrane</keyword>
<keyword evidence="1" id="KW-0472">Membrane</keyword>
<evidence type="ECO:0000313" key="2">
    <source>
        <dbReference type="EMBL" id="ESR26602.1"/>
    </source>
</evidence>
<sequence length="65" mass="7367">MILDRLFAAFALILVCGFLSIVVIWVPRPDLIIVTGIVVLAVIYDFYRELRAHARRRDEVGPRGA</sequence>
<dbReference type="Proteomes" id="UP000017819">
    <property type="component" value="Unassembled WGS sequence"/>
</dbReference>
<feature type="transmembrane region" description="Helical" evidence="1">
    <location>
        <begin position="31"/>
        <end position="47"/>
    </location>
</feature>
<dbReference type="EMBL" id="AWXZ01000014">
    <property type="protein sequence ID" value="ESR26602.1"/>
    <property type="molecule type" value="Genomic_DNA"/>
</dbReference>
<organism evidence="2 3">
    <name type="scientific">Lutibaculum baratangense AMV1</name>
    <dbReference type="NCBI Taxonomy" id="631454"/>
    <lineage>
        <taxon>Bacteria</taxon>
        <taxon>Pseudomonadati</taxon>
        <taxon>Pseudomonadota</taxon>
        <taxon>Alphaproteobacteria</taxon>
        <taxon>Hyphomicrobiales</taxon>
        <taxon>Tepidamorphaceae</taxon>
        <taxon>Lutibaculum</taxon>
    </lineage>
</organism>
<keyword evidence="1" id="KW-1133">Transmembrane helix</keyword>
<evidence type="ECO:0000313" key="3">
    <source>
        <dbReference type="Proteomes" id="UP000017819"/>
    </source>
</evidence>
<protein>
    <submittedName>
        <fullName evidence="2">Uncharacterized protein</fullName>
    </submittedName>
</protein>
<keyword evidence="3" id="KW-1185">Reference proteome</keyword>
<proteinExistence type="predicted"/>
<evidence type="ECO:0000256" key="1">
    <source>
        <dbReference type="SAM" id="Phobius"/>
    </source>
</evidence>
<name>V4R3S4_9HYPH</name>